<dbReference type="InterPro" id="IPR036271">
    <property type="entry name" value="Tet_transcr_reg_TetR-rel_C_sf"/>
</dbReference>
<dbReference type="STRING" id="35752.SAMN05421541_104519"/>
<evidence type="ECO:0000256" key="3">
    <source>
        <dbReference type="ARBA" id="ARBA00023163"/>
    </source>
</evidence>
<dbReference type="PRINTS" id="PR00400">
    <property type="entry name" value="TETREPRESSOR"/>
</dbReference>
<dbReference type="EMBL" id="FONV01000004">
    <property type="protein sequence ID" value="SFE93004.1"/>
    <property type="molecule type" value="Genomic_DNA"/>
</dbReference>
<keyword evidence="1" id="KW-0805">Transcription regulation</keyword>
<dbReference type="GO" id="GO:0003700">
    <property type="term" value="F:DNA-binding transcription factor activity"/>
    <property type="evidence" value="ECO:0007669"/>
    <property type="project" value="TreeGrafter"/>
</dbReference>
<dbReference type="GO" id="GO:0045892">
    <property type="term" value="P:negative regulation of DNA-templated transcription"/>
    <property type="evidence" value="ECO:0007669"/>
    <property type="project" value="InterPro"/>
</dbReference>
<dbReference type="InterPro" id="IPR025996">
    <property type="entry name" value="MT1864/Rv1816-like_C"/>
</dbReference>
<dbReference type="InterPro" id="IPR001647">
    <property type="entry name" value="HTH_TetR"/>
</dbReference>
<dbReference type="GO" id="GO:0000976">
    <property type="term" value="F:transcription cis-regulatory region binding"/>
    <property type="evidence" value="ECO:0007669"/>
    <property type="project" value="TreeGrafter"/>
</dbReference>
<reference evidence="6 7" key="1">
    <citation type="submission" date="2016-10" db="EMBL/GenBank/DDBJ databases">
        <authorList>
            <person name="de Groot N.N."/>
        </authorList>
    </citation>
    <scope>NUCLEOTIDE SEQUENCE [LARGE SCALE GENOMIC DNA]</scope>
    <source>
        <strain evidence="6 7">DSM 43019</strain>
    </source>
</reference>
<dbReference type="RefSeq" id="WP_177319685.1">
    <property type="nucleotide sequence ID" value="NZ_BOMT01000028.1"/>
</dbReference>
<dbReference type="Proteomes" id="UP000199645">
    <property type="component" value="Unassembled WGS sequence"/>
</dbReference>
<dbReference type="Gene3D" id="1.10.357.10">
    <property type="entry name" value="Tetracycline Repressor, domain 2"/>
    <property type="match status" value="1"/>
</dbReference>
<dbReference type="PANTHER" id="PTHR30055">
    <property type="entry name" value="HTH-TYPE TRANSCRIPTIONAL REGULATOR RUTR"/>
    <property type="match status" value="1"/>
</dbReference>
<protein>
    <submittedName>
        <fullName evidence="6">DNA-binding transcriptional regulator, AcrR family</fullName>
    </submittedName>
</protein>
<sequence>MPRAGLAPAAVIEAGAALADEIGFERLTMGLLADRLGVRTPSLYKHVDSLEALRHGITLQAMRDFRDAVSRVAVGRAGPDAVRAFADAYRRWSVAHPGRYASAVRAPGAGDEDEEHRRLNNEVMQIMYDVLAGFELRGTHAVDAARVLRSSLHGFVTVEAAGGFGLPREVDRSYRFLIDTLIAGLQSVPVEPAGNTSSREFHPTGG</sequence>
<feature type="domain" description="HTH tetR-type" evidence="5">
    <location>
        <begin position="5"/>
        <end position="65"/>
    </location>
</feature>
<dbReference type="SUPFAM" id="SSF48498">
    <property type="entry name" value="Tetracyclin repressor-like, C-terminal domain"/>
    <property type="match status" value="1"/>
</dbReference>
<evidence type="ECO:0000313" key="7">
    <source>
        <dbReference type="Proteomes" id="UP000199645"/>
    </source>
</evidence>
<feature type="DNA-binding region" description="H-T-H motif" evidence="4">
    <location>
        <begin position="28"/>
        <end position="47"/>
    </location>
</feature>
<name>A0A1I2EIT7_9ACTN</name>
<dbReference type="PANTHER" id="PTHR30055:SF239">
    <property type="entry name" value="TRANSCRIPTIONAL REGULATORY PROTEIN"/>
    <property type="match status" value="1"/>
</dbReference>
<dbReference type="GO" id="GO:0046677">
    <property type="term" value="P:response to antibiotic"/>
    <property type="evidence" value="ECO:0007669"/>
    <property type="project" value="InterPro"/>
</dbReference>
<dbReference type="Pfam" id="PF00440">
    <property type="entry name" value="TetR_N"/>
    <property type="match status" value="1"/>
</dbReference>
<dbReference type="SUPFAM" id="SSF46689">
    <property type="entry name" value="Homeodomain-like"/>
    <property type="match status" value="1"/>
</dbReference>
<evidence type="ECO:0000256" key="4">
    <source>
        <dbReference type="PROSITE-ProRule" id="PRU00335"/>
    </source>
</evidence>
<evidence type="ECO:0000256" key="1">
    <source>
        <dbReference type="ARBA" id="ARBA00023015"/>
    </source>
</evidence>
<evidence type="ECO:0000256" key="2">
    <source>
        <dbReference type="ARBA" id="ARBA00023125"/>
    </source>
</evidence>
<evidence type="ECO:0000313" key="6">
    <source>
        <dbReference type="EMBL" id="SFE93004.1"/>
    </source>
</evidence>
<accession>A0A1I2EIT7</accession>
<dbReference type="Gene3D" id="1.10.10.60">
    <property type="entry name" value="Homeodomain-like"/>
    <property type="match status" value="1"/>
</dbReference>
<evidence type="ECO:0000259" key="5">
    <source>
        <dbReference type="PROSITE" id="PS50977"/>
    </source>
</evidence>
<keyword evidence="7" id="KW-1185">Reference proteome</keyword>
<dbReference type="PROSITE" id="PS50977">
    <property type="entry name" value="HTH_TETR_2"/>
    <property type="match status" value="1"/>
</dbReference>
<dbReference type="InterPro" id="IPR009057">
    <property type="entry name" value="Homeodomain-like_sf"/>
</dbReference>
<dbReference type="InterPro" id="IPR003012">
    <property type="entry name" value="Tet_transcr_reg_TetR"/>
</dbReference>
<keyword evidence="2 4" id="KW-0238">DNA-binding</keyword>
<gene>
    <name evidence="6" type="ORF">SAMN05421541_104519</name>
</gene>
<dbReference type="InterPro" id="IPR050109">
    <property type="entry name" value="HTH-type_TetR-like_transc_reg"/>
</dbReference>
<organism evidence="6 7">
    <name type="scientific">Actinoplanes philippinensis</name>
    <dbReference type="NCBI Taxonomy" id="35752"/>
    <lineage>
        <taxon>Bacteria</taxon>
        <taxon>Bacillati</taxon>
        <taxon>Actinomycetota</taxon>
        <taxon>Actinomycetes</taxon>
        <taxon>Micromonosporales</taxon>
        <taxon>Micromonosporaceae</taxon>
        <taxon>Actinoplanes</taxon>
    </lineage>
</organism>
<keyword evidence="3" id="KW-0804">Transcription</keyword>
<dbReference type="AlphaFoldDB" id="A0A1I2EIT7"/>
<proteinExistence type="predicted"/>
<dbReference type="Pfam" id="PF13305">
    <property type="entry name" value="TetR_C_33"/>
    <property type="match status" value="1"/>
</dbReference>